<reference evidence="4 5" key="1">
    <citation type="journal article" date="2017" name="ISME J.">
        <title>Energy and carbon metabolisms in a deep terrestrial subsurface fluid microbial community.</title>
        <authorList>
            <person name="Momper L."/>
            <person name="Jungbluth S.P."/>
            <person name="Lee M.D."/>
            <person name="Amend J.P."/>
        </authorList>
    </citation>
    <scope>NUCLEOTIDE SEQUENCE [LARGE SCALE GENOMIC DNA]</scope>
    <source>
        <strain evidence="4">SURF_17</strain>
    </source>
</reference>
<dbReference type="PANTHER" id="PTHR44591:SF3">
    <property type="entry name" value="RESPONSE REGULATORY DOMAIN-CONTAINING PROTEIN"/>
    <property type="match status" value="1"/>
</dbReference>
<protein>
    <submittedName>
        <fullName evidence="4">Response regulator</fullName>
    </submittedName>
</protein>
<dbReference type="CDD" id="cd17574">
    <property type="entry name" value="REC_OmpR"/>
    <property type="match status" value="1"/>
</dbReference>
<evidence type="ECO:0000256" key="1">
    <source>
        <dbReference type="ARBA" id="ARBA00022553"/>
    </source>
</evidence>
<proteinExistence type="predicted"/>
<comment type="caution">
    <text evidence="4">The sequence shown here is derived from an EMBL/GenBank/DDBJ whole genome shotgun (WGS) entry which is preliminary data.</text>
</comment>
<evidence type="ECO:0000313" key="4">
    <source>
        <dbReference type="EMBL" id="RJP74447.1"/>
    </source>
</evidence>
<evidence type="ECO:0000256" key="2">
    <source>
        <dbReference type="PROSITE-ProRule" id="PRU00169"/>
    </source>
</evidence>
<dbReference type="AlphaFoldDB" id="A0A419F7R0"/>
<dbReference type="InterPro" id="IPR043128">
    <property type="entry name" value="Rev_trsase/Diguanyl_cyclase"/>
</dbReference>
<dbReference type="Gene3D" id="3.40.50.2300">
    <property type="match status" value="1"/>
</dbReference>
<keyword evidence="1 2" id="KW-0597">Phosphoprotein</keyword>
<dbReference type="PANTHER" id="PTHR44591">
    <property type="entry name" value="STRESS RESPONSE REGULATOR PROTEIN 1"/>
    <property type="match status" value="1"/>
</dbReference>
<dbReference type="GO" id="GO:0000160">
    <property type="term" value="P:phosphorelay signal transduction system"/>
    <property type="evidence" value="ECO:0007669"/>
    <property type="project" value="InterPro"/>
</dbReference>
<sequence>MSRNIAVVEDDRDLGKLICTRLEGAGYQCSYLANSEKAFAVLKEKKPDLIILDVMMPKVNGYELCRHIRRDPLIYLTPVLMLSALGGEPEMAHALEQGADDYLMKPFDVGVLFARVKTLLEKHARIMQKNQLTGLYGGEFVKKVIINKLFRDETVAACYFTLMHFAPYTKLYGPQKRDDATKLLADILKEVTHDTGVYECVIAHLGGPDFMVLLSIKDFERYCNEGVLRFRNRRNALYSAVDANRGAITVEMEGGGMADYPLMSVAVGVVTNEKMKFRDSSQMVKVAGEINRRAQLQQTNGHIEVVREGMLI</sequence>
<organism evidence="4 5">
    <name type="scientific">Candidatus Abyssobacteria bacterium SURF_17</name>
    <dbReference type="NCBI Taxonomy" id="2093361"/>
    <lineage>
        <taxon>Bacteria</taxon>
        <taxon>Pseudomonadati</taxon>
        <taxon>Candidatus Hydrogenedentota</taxon>
        <taxon>Candidatus Abyssobacteria</taxon>
    </lineage>
</organism>
<gene>
    <name evidence="4" type="ORF">C4532_02575</name>
</gene>
<dbReference type="InterPro" id="IPR011006">
    <property type="entry name" value="CheY-like_superfamily"/>
</dbReference>
<dbReference type="SUPFAM" id="SSF55073">
    <property type="entry name" value="Nucleotide cyclase"/>
    <property type="match status" value="1"/>
</dbReference>
<dbReference type="Proteomes" id="UP000285961">
    <property type="component" value="Unassembled WGS sequence"/>
</dbReference>
<feature type="domain" description="Response regulatory" evidence="3">
    <location>
        <begin position="4"/>
        <end position="120"/>
    </location>
</feature>
<evidence type="ECO:0000313" key="5">
    <source>
        <dbReference type="Proteomes" id="UP000285961"/>
    </source>
</evidence>
<accession>A0A419F7R0</accession>
<dbReference type="SUPFAM" id="SSF52172">
    <property type="entry name" value="CheY-like"/>
    <property type="match status" value="1"/>
</dbReference>
<dbReference type="InterPro" id="IPR001789">
    <property type="entry name" value="Sig_transdc_resp-reg_receiver"/>
</dbReference>
<dbReference type="InterPro" id="IPR029787">
    <property type="entry name" value="Nucleotide_cyclase"/>
</dbReference>
<dbReference type="Gene3D" id="3.30.70.270">
    <property type="match status" value="1"/>
</dbReference>
<dbReference type="SMART" id="SM00448">
    <property type="entry name" value="REC"/>
    <property type="match status" value="1"/>
</dbReference>
<feature type="modified residue" description="4-aspartylphosphate" evidence="2">
    <location>
        <position position="53"/>
    </location>
</feature>
<dbReference type="Pfam" id="PF00072">
    <property type="entry name" value="Response_reg"/>
    <property type="match status" value="1"/>
</dbReference>
<dbReference type="EMBL" id="QZKI01000015">
    <property type="protein sequence ID" value="RJP74447.1"/>
    <property type="molecule type" value="Genomic_DNA"/>
</dbReference>
<dbReference type="PROSITE" id="PS50110">
    <property type="entry name" value="RESPONSE_REGULATORY"/>
    <property type="match status" value="1"/>
</dbReference>
<name>A0A419F7R0_9BACT</name>
<dbReference type="InterPro" id="IPR050595">
    <property type="entry name" value="Bact_response_regulator"/>
</dbReference>
<evidence type="ECO:0000259" key="3">
    <source>
        <dbReference type="PROSITE" id="PS50110"/>
    </source>
</evidence>